<dbReference type="RefSeq" id="WP_256312435.1">
    <property type="nucleotide sequence ID" value="NZ_JANGAC010000016.1"/>
</dbReference>
<comment type="caution">
    <text evidence="2">The sequence shown here is derived from an EMBL/GenBank/DDBJ whole genome shotgun (WGS) entry which is preliminary data.</text>
</comment>
<organism evidence="2 3">
    <name type="scientific">Tissierella carlieri</name>
    <dbReference type="NCBI Taxonomy" id="689904"/>
    <lineage>
        <taxon>Bacteria</taxon>
        <taxon>Bacillati</taxon>
        <taxon>Bacillota</taxon>
        <taxon>Tissierellia</taxon>
        <taxon>Tissierellales</taxon>
        <taxon>Tissierellaceae</taxon>
        <taxon>Tissierella</taxon>
    </lineage>
</organism>
<keyword evidence="1" id="KW-0812">Transmembrane</keyword>
<accession>A0ABT1SEC9</accession>
<sequence length="270" mass="31954">MKKTIGLILIIAIVGISIYMRIETTREEKELSNLNVEEVNVDKIKDETKYIDLEDTLENYDKDVNETLKSTNYPIMKFFKAVNNKDFKSIDVYPEYREFFSLEEDFLKENYNELENLFYEITGIGRKDKILLIDVRYKEEDSDEVYSKTFSTDGRYLIDEAFIGISDLKSTTEEDSYKIVVEGKVIYKDREVYKIRIKNKAKETIKVDPGMYGFYAINDLNKYYHKLLYRNSGYEVLPNGESLFYVEFPSRDIGDVYINIMEKDVLIFRN</sequence>
<proteinExistence type="predicted"/>
<feature type="transmembrane region" description="Helical" evidence="1">
    <location>
        <begin position="5"/>
        <end position="22"/>
    </location>
</feature>
<dbReference type="EMBL" id="JANGAC010000016">
    <property type="protein sequence ID" value="MCQ4924845.1"/>
    <property type="molecule type" value="Genomic_DNA"/>
</dbReference>
<name>A0ABT1SEC9_9FIRM</name>
<dbReference type="Proteomes" id="UP001524478">
    <property type="component" value="Unassembled WGS sequence"/>
</dbReference>
<evidence type="ECO:0000313" key="2">
    <source>
        <dbReference type="EMBL" id="MCQ4924845.1"/>
    </source>
</evidence>
<evidence type="ECO:0000313" key="3">
    <source>
        <dbReference type="Proteomes" id="UP001524478"/>
    </source>
</evidence>
<keyword evidence="3" id="KW-1185">Reference proteome</keyword>
<evidence type="ECO:0000256" key="1">
    <source>
        <dbReference type="SAM" id="Phobius"/>
    </source>
</evidence>
<reference evidence="2 3" key="1">
    <citation type="submission" date="2022-06" db="EMBL/GenBank/DDBJ databases">
        <title>Isolation of gut microbiota from human fecal samples.</title>
        <authorList>
            <person name="Pamer E.G."/>
            <person name="Barat B."/>
            <person name="Waligurski E."/>
            <person name="Medina S."/>
            <person name="Paddock L."/>
            <person name="Mostad J."/>
        </authorList>
    </citation>
    <scope>NUCLEOTIDE SEQUENCE [LARGE SCALE GENOMIC DNA]</scope>
    <source>
        <strain evidence="2 3">DFI.7.95</strain>
    </source>
</reference>
<keyword evidence="1" id="KW-1133">Transmembrane helix</keyword>
<evidence type="ECO:0008006" key="4">
    <source>
        <dbReference type="Google" id="ProtNLM"/>
    </source>
</evidence>
<protein>
    <recommendedName>
        <fullName evidence="4">Lipoprotein</fullName>
    </recommendedName>
</protein>
<keyword evidence="1" id="KW-0472">Membrane</keyword>
<gene>
    <name evidence="2" type="ORF">NE686_17215</name>
</gene>